<evidence type="ECO:0000313" key="6">
    <source>
        <dbReference type="Proteomes" id="UP000637788"/>
    </source>
</evidence>
<gene>
    <name evidence="5" type="ORF">GCM10010094_20210</name>
</gene>
<comment type="similarity">
    <text evidence="1 3">Belongs to the short-chain dehydrogenases/reductases (SDR) family.</text>
</comment>
<dbReference type="GO" id="GO:0016020">
    <property type="term" value="C:membrane"/>
    <property type="evidence" value="ECO:0007669"/>
    <property type="project" value="TreeGrafter"/>
</dbReference>
<feature type="domain" description="Ketoreductase" evidence="4">
    <location>
        <begin position="8"/>
        <end position="191"/>
    </location>
</feature>
<evidence type="ECO:0000313" key="5">
    <source>
        <dbReference type="EMBL" id="GGK59777.1"/>
    </source>
</evidence>
<dbReference type="Pfam" id="PF00106">
    <property type="entry name" value="adh_short"/>
    <property type="match status" value="1"/>
</dbReference>
<dbReference type="InterPro" id="IPR036291">
    <property type="entry name" value="NAD(P)-bd_dom_sf"/>
</dbReference>
<dbReference type="InterPro" id="IPR002347">
    <property type="entry name" value="SDR_fam"/>
</dbReference>
<dbReference type="EMBL" id="BMPQ01000004">
    <property type="protein sequence ID" value="GGK59777.1"/>
    <property type="molecule type" value="Genomic_DNA"/>
</dbReference>
<dbReference type="FunFam" id="3.40.50.720:FF:000084">
    <property type="entry name" value="Short-chain dehydrogenase reductase"/>
    <property type="match status" value="1"/>
</dbReference>
<protein>
    <submittedName>
        <fullName evidence="5">Dehydrogenase</fullName>
    </submittedName>
</protein>
<dbReference type="PRINTS" id="PR00081">
    <property type="entry name" value="GDHRDH"/>
</dbReference>
<dbReference type="InterPro" id="IPR057326">
    <property type="entry name" value="KR_dom"/>
</dbReference>
<reference evidence="5" key="2">
    <citation type="submission" date="2020-09" db="EMBL/GenBank/DDBJ databases">
        <authorList>
            <person name="Sun Q."/>
            <person name="Ohkuma M."/>
        </authorList>
    </citation>
    <scope>NUCLEOTIDE SEQUENCE</scope>
    <source>
        <strain evidence="5">JCM 3035</strain>
    </source>
</reference>
<dbReference type="SMART" id="SM00822">
    <property type="entry name" value="PKS_KR"/>
    <property type="match status" value="1"/>
</dbReference>
<accession>A0A917VBL5</accession>
<reference evidence="5" key="1">
    <citation type="journal article" date="2014" name="Int. J. Syst. Evol. Microbiol.">
        <title>Complete genome sequence of Corynebacterium casei LMG S-19264T (=DSM 44701T), isolated from a smear-ripened cheese.</title>
        <authorList>
            <consortium name="US DOE Joint Genome Institute (JGI-PGF)"/>
            <person name="Walter F."/>
            <person name="Albersmeier A."/>
            <person name="Kalinowski J."/>
            <person name="Ruckert C."/>
        </authorList>
    </citation>
    <scope>NUCLEOTIDE SEQUENCE</scope>
    <source>
        <strain evidence="5">JCM 3035</strain>
    </source>
</reference>
<proteinExistence type="inferred from homology"/>
<evidence type="ECO:0000259" key="4">
    <source>
        <dbReference type="SMART" id="SM00822"/>
    </source>
</evidence>
<comment type="caution">
    <text evidence="5">The sequence shown here is derived from an EMBL/GenBank/DDBJ whole genome shotgun (WGS) entry which is preliminary data.</text>
</comment>
<dbReference type="CDD" id="cd05233">
    <property type="entry name" value="SDR_c"/>
    <property type="match status" value="1"/>
</dbReference>
<organism evidence="5 6">
    <name type="scientific">Streptomyces flaveus</name>
    <dbReference type="NCBI Taxonomy" id="66370"/>
    <lineage>
        <taxon>Bacteria</taxon>
        <taxon>Bacillati</taxon>
        <taxon>Actinomycetota</taxon>
        <taxon>Actinomycetes</taxon>
        <taxon>Kitasatosporales</taxon>
        <taxon>Streptomycetaceae</taxon>
        <taxon>Streptomyces</taxon>
        <taxon>Streptomyces aurantiacus group</taxon>
    </lineage>
</organism>
<dbReference type="PRINTS" id="PR00080">
    <property type="entry name" value="SDRFAMILY"/>
</dbReference>
<dbReference type="SUPFAM" id="SSF51735">
    <property type="entry name" value="NAD(P)-binding Rossmann-fold domains"/>
    <property type="match status" value="1"/>
</dbReference>
<dbReference type="Gene3D" id="3.40.50.720">
    <property type="entry name" value="NAD(P)-binding Rossmann-like Domain"/>
    <property type="match status" value="1"/>
</dbReference>
<evidence type="ECO:0000256" key="2">
    <source>
        <dbReference type="ARBA" id="ARBA00023002"/>
    </source>
</evidence>
<dbReference type="Proteomes" id="UP000637788">
    <property type="component" value="Unassembled WGS sequence"/>
</dbReference>
<sequence length="264" mass="27668">MSIDLHNAVAVVTGAGSGIGRAAAHAFARRGARVVVTDLDAQRAHAVVEELGALGGEAVAAACDVTVIDDLQAVRDLALHRFGRVDLVMNNVGILAVGPVEDIPLEAWQRVIDVNLLSVVRSNLVFLPVLLEQGAGHVVNTASTAGLLPYGYDRLPYTATKHAVVGLSEALALYLRPRGIGVSCLCPAGVATNIVEQITFYGEPAPPQGPAFPVVDAESVGELVADGVSENRFLILTAQEAAAELRELGADVDHYLSRLTKDMP</sequence>
<evidence type="ECO:0000256" key="1">
    <source>
        <dbReference type="ARBA" id="ARBA00006484"/>
    </source>
</evidence>
<name>A0A917VBL5_9ACTN</name>
<keyword evidence="2" id="KW-0560">Oxidoreductase</keyword>
<dbReference type="GO" id="GO:0016491">
    <property type="term" value="F:oxidoreductase activity"/>
    <property type="evidence" value="ECO:0007669"/>
    <property type="project" value="UniProtKB-KW"/>
</dbReference>
<keyword evidence="6" id="KW-1185">Reference proteome</keyword>
<dbReference type="PANTHER" id="PTHR44196">
    <property type="entry name" value="DEHYDROGENASE/REDUCTASE SDR FAMILY MEMBER 7B"/>
    <property type="match status" value="1"/>
</dbReference>
<dbReference type="RefSeq" id="WP_189321534.1">
    <property type="nucleotide sequence ID" value="NZ_BMPQ01000004.1"/>
</dbReference>
<dbReference type="PANTHER" id="PTHR44196:SF1">
    <property type="entry name" value="DEHYDROGENASE_REDUCTASE SDR FAMILY MEMBER 7B"/>
    <property type="match status" value="1"/>
</dbReference>
<evidence type="ECO:0000256" key="3">
    <source>
        <dbReference type="RuleBase" id="RU000363"/>
    </source>
</evidence>
<dbReference type="AlphaFoldDB" id="A0A917VBL5"/>